<dbReference type="InterPro" id="IPR002347">
    <property type="entry name" value="SDR_fam"/>
</dbReference>
<dbReference type="PRINTS" id="PR00081">
    <property type="entry name" value="GDHRDH"/>
</dbReference>
<evidence type="ECO:0000313" key="5">
    <source>
        <dbReference type="Proteomes" id="UP001152607"/>
    </source>
</evidence>
<proteinExistence type="inferred from homology"/>
<dbReference type="AlphaFoldDB" id="A0A9W4XZ31"/>
<keyword evidence="2" id="KW-0521">NADP</keyword>
<dbReference type="Pfam" id="PF00106">
    <property type="entry name" value="adh_short"/>
    <property type="match status" value="1"/>
</dbReference>
<dbReference type="SUPFAM" id="SSF51735">
    <property type="entry name" value="NAD(P)-binding Rossmann-fold domains"/>
    <property type="match status" value="1"/>
</dbReference>
<evidence type="ECO:0000256" key="1">
    <source>
        <dbReference type="ARBA" id="ARBA00006484"/>
    </source>
</evidence>
<evidence type="ECO:0000256" key="3">
    <source>
        <dbReference type="ARBA" id="ARBA00023002"/>
    </source>
</evidence>
<dbReference type="Proteomes" id="UP001152607">
    <property type="component" value="Unassembled WGS sequence"/>
</dbReference>
<accession>A0A9W4XZ31</accession>
<keyword evidence="5" id="KW-1185">Reference proteome</keyword>
<sequence length="299" mass="33169">MAFILLAINQFQLYNFWHYHIIQNYLSLNIVARSIMSFPYKHVLLIGATSGIGRAMADLFLSQEICVTAVGRRQDRLDDFVSKHTTGKATSITFDVANISGIPNFIKNALQQHPTIDAIFLNAGVQSRFFFNNPSSVDLSNFDKEFLVNFTSVVHMTHAILPHLLARDTPTALIYTGSHVSLIPAPPMPAYCASKAALESFMTSVRVQLECTNVSVIHLSPGPVQTEIHHKEMGEARGKGFGMPLEVYTKATWEKMQKGDKNVFVGPVGGSSEEQLAEIVEKREAAIGRMVELIKRMMG</sequence>
<evidence type="ECO:0008006" key="6">
    <source>
        <dbReference type="Google" id="ProtNLM"/>
    </source>
</evidence>
<dbReference type="PROSITE" id="PS00061">
    <property type="entry name" value="ADH_SHORT"/>
    <property type="match status" value="1"/>
</dbReference>
<dbReference type="EMBL" id="CAOQHR010000011">
    <property type="protein sequence ID" value="CAI6341182.1"/>
    <property type="molecule type" value="Genomic_DNA"/>
</dbReference>
<gene>
    <name evidence="4" type="ORF">PDIGIT_LOCUS14375</name>
</gene>
<protein>
    <recommendedName>
        <fullName evidence="6">NAD(P)-binding protein</fullName>
    </recommendedName>
</protein>
<dbReference type="OrthoDB" id="37659at2759"/>
<reference evidence="4" key="1">
    <citation type="submission" date="2023-01" db="EMBL/GenBank/DDBJ databases">
        <authorList>
            <person name="Van Ghelder C."/>
            <person name="Rancurel C."/>
        </authorList>
    </citation>
    <scope>NUCLEOTIDE SEQUENCE</scope>
    <source>
        <strain evidence="4">CNCM I-4278</strain>
    </source>
</reference>
<organism evidence="4 5">
    <name type="scientific">Periconia digitata</name>
    <dbReference type="NCBI Taxonomy" id="1303443"/>
    <lineage>
        <taxon>Eukaryota</taxon>
        <taxon>Fungi</taxon>
        <taxon>Dikarya</taxon>
        <taxon>Ascomycota</taxon>
        <taxon>Pezizomycotina</taxon>
        <taxon>Dothideomycetes</taxon>
        <taxon>Pleosporomycetidae</taxon>
        <taxon>Pleosporales</taxon>
        <taxon>Massarineae</taxon>
        <taxon>Periconiaceae</taxon>
        <taxon>Periconia</taxon>
    </lineage>
</organism>
<dbReference type="Gene3D" id="3.40.50.720">
    <property type="entry name" value="NAD(P)-binding Rossmann-like Domain"/>
    <property type="match status" value="1"/>
</dbReference>
<keyword evidence="3" id="KW-0560">Oxidoreductase</keyword>
<dbReference type="PANTHER" id="PTHR43669:SF15">
    <property type="entry name" value="OXIDOREDUCTASE, SHORT-CHAIN DEHYDROGENASE_REDUCTASE FAMILY (AFU_ORTHOLOGUE AFUA_1G01330)"/>
    <property type="match status" value="1"/>
</dbReference>
<dbReference type="InterPro" id="IPR020904">
    <property type="entry name" value="Sc_DH/Rdtase_CS"/>
</dbReference>
<comment type="caution">
    <text evidence="4">The sequence shown here is derived from an EMBL/GenBank/DDBJ whole genome shotgun (WGS) entry which is preliminary data.</text>
</comment>
<evidence type="ECO:0000256" key="2">
    <source>
        <dbReference type="ARBA" id="ARBA00022857"/>
    </source>
</evidence>
<dbReference type="PANTHER" id="PTHR43669">
    <property type="entry name" value="5-KETO-D-GLUCONATE 5-REDUCTASE"/>
    <property type="match status" value="1"/>
</dbReference>
<dbReference type="InterPro" id="IPR036291">
    <property type="entry name" value="NAD(P)-bd_dom_sf"/>
</dbReference>
<evidence type="ECO:0000313" key="4">
    <source>
        <dbReference type="EMBL" id="CAI6341182.1"/>
    </source>
</evidence>
<dbReference type="GO" id="GO:0016491">
    <property type="term" value="F:oxidoreductase activity"/>
    <property type="evidence" value="ECO:0007669"/>
    <property type="project" value="UniProtKB-KW"/>
</dbReference>
<name>A0A9W4XZ31_9PLEO</name>
<comment type="similarity">
    <text evidence="1">Belongs to the short-chain dehydrogenases/reductases (SDR) family.</text>
</comment>